<dbReference type="RefSeq" id="WP_160127981.1">
    <property type="nucleotide sequence ID" value="NZ_CP019288.1"/>
</dbReference>
<name>A0A7L4ZF32_9FLAO</name>
<dbReference type="InterPro" id="IPR029063">
    <property type="entry name" value="SAM-dependent_MTases_sf"/>
</dbReference>
<dbReference type="KEGG" id="kan:IMCC3317_05710"/>
<dbReference type="PANTHER" id="PTHR34203:SF15">
    <property type="entry name" value="SLL1173 PROTEIN"/>
    <property type="match status" value="1"/>
</dbReference>
<protein>
    <recommendedName>
        <fullName evidence="1">Methyltransferase FkbM domain-containing protein</fullName>
    </recommendedName>
</protein>
<dbReference type="PANTHER" id="PTHR34203">
    <property type="entry name" value="METHYLTRANSFERASE, FKBM FAMILY PROTEIN"/>
    <property type="match status" value="1"/>
</dbReference>
<organism evidence="2 3">
    <name type="scientific">Kordia antarctica</name>
    <dbReference type="NCBI Taxonomy" id="1218801"/>
    <lineage>
        <taxon>Bacteria</taxon>
        <taxon>Pseudomonadati</taxon>
        <taxon>Bacteroidota</taxon>
        <taxon>Flavobacteriia</taxon>
        <taxon>Flavobacteriales</taxon>
        <taxon>Flavobacteriaceae</taxon>
        <taxon>Kordia</taxon>
    </lineage>
</organism>
<evidence type="ECO:0000313" key="3">
    <source>
        <dbReference type="Proteomes" id="UP000464657"/>
    </source>
</evidence>
<dbReference type="InterPro" id="IPR006342">
    <property type="entry name" value="FkbM_mtfrase"/>
</dbReference>
<proteinExistence type="predicted"/>
<keyword evidence="3" id="KW-1185">Reference proteome</keyword>
<evidence type="ECO:0000259" key="1">
    <source>
        <dbReference type="Pfam" id="PF05050"/>
    </source>
</evidence>
<dbReference type="NCBIfam" id="TIGR01444">
    <property type="entry name" value="fkbM_fam"/>
    <property type="match status" value="1"/>
</dbReference>
<dbReference type="InterPro" id="IPR052514">
    <property type="entry name" value="SAM-dependent_MTase"/>
</dbReference>
<reference evidence="2 3" key="1">
    <citation type="journal article" date="2013" name="Int. J. Syst. Evol. Microbiol.">
        <title>Kordia antarctica sp. nov., isolated from Antarctic seawater.</title>
        <authorList>
            <person name="Baek K."/>
            <person name="Choi A."/>
            <person name="Kang I."/>
            <person name="Lee K."/>
            <person name="Cho J.C."/>
        </authorList>
    </citation>
    <scope>NUCLEOTIDE SEQUENCE [LARGE SCALE GENOMIC DNA]</scope>
    <source>
        <strain evidence="2 3">IMCC3317</strain>
    </source>
</reference>
<accession>A0A7L4ZF32</accession>
<dbReference type="Gene3D" id="3.40.50.150">
    <property type="entry name" value="Vaccinia Virus protein VP39"/>
    <property type="match status" value="1"/>
</dbReference>
<dbReference type="EMBL" id="CP019288">
    <property type="protein sequence ID" value="QHI35225.1"/>
    <property type="molecule type" value="Genomic_DNA"/>
</dbReference>
<gene>
    <name evidence="2" type="ORF">IMCC3317_05710</name>
</gene>
<feature type="domain" description="Methyltransferase FkbM" evidence="1">
    <location>
        <begin position="80"/>
        <end position="238"/>
    </location>
</feature>
<dbReference type="OrthoDB" id="9812600at2"/>
<dbReference type="AlphaFoldDB" id="A0A7L4ZF32"/>
<evidence type="ECO:0000313" key="2">
    <source>
        <dbReference type="EMBL" id="QHI35225.1"/>
    </source>
</evidence>
<dbReference type="Pfam" id="PF05050">
    <property type="entry name" value="Methyltransf_21"/>
    <property type="match status" value="1"/>
</dbReference>
<dbReference type="SUPFAM" id="SSF53335">
    <property type="entry name" value="S-adenosyl-L-methionine-dependent methyltransferases"/>
    <property type="match status" value="1"/>
</dbReference>
<dbReference type="Proteomes" id="UP000464657">
    <property type="component" value="Chromosome"/>
</dbReference>
<sequence>MSLLKKIYKILPSKGLKEALKEVYFNCIRKEKFKRKNDAYSTTFFGKIEVVTKLPMYYVVKDINRYETFYTVKKDDIVIDAGANHAYLSIYYGKKVGSAGKVYAFEPDKINIVEMEANMALNTDVENIQIQEELIWNENTKLEFFEAGTVSSSIHYKPENAKAILKDAITIDSFQKREQLARLDFVKMDIEGAEIEAMDGLVDVLEKFKPNFAIASYHWVNEEQTYKKVEAFFAAKNYPYKTVFYKDGEVITFAGNSVA</sequence>